<dbReference type="SUPFAM" id="SSF52540">
    <property type="entry name" value="P-loop containing nucleoside triphosphate hydrolases"/>
    <property type="match status" value="1"/>
</dbReference>
<dbReference type="PANTHER" id="PTHR45626:SF52">
    <property type="entry name" value="SINGLE-STRANDED DNA-DEPENDENT ATPASE (EUROFUNG)"/>
    <property type="match status" value="1"/>
</dbReference>
<dbReference type="OrthoDB" id="448448at2759"/>
<dbReference type="GO" id="GO:0008094">
    <property type="term" value="F:ATP-dependent activity, acting on DNA"/>
    <property type="evidence" value="ECO:0007669"/>
    <property type="project" value="TreeGrafter"/>
</dbReference>
<dbReference type="Pfam" id="PF00176">
    <property type="entry name" value="SNF2-rel_dom"/>
    <property type="match status" value="1"/>
</dbReference>
<keyword evidence="1" id="KW-0547">Nucleotide-binding</keyword>
<dbReference type="RefSeq" id="XP_007712129.1">
    <property type="nucleotide sequence ID" value="XM_007713939.1"/>
</dbReference>
<dbReference type="Gene3D" id="3.40.50.10810">
    <property type="entry name" value="Tandem AAA-ATPase domain"/>
    <property type="match status" value="1"/>
</dbReference>
<reference evidence="6 7" key="1">
    <citation type="journal article" date="2013" name="PLoS Genet.">
        <title>Comparative genome structure, secondary metabolite, and effector coding capacity across Cochliobolus pathogens.</title>
        <authorList>
            <person name="Condon B.J."/>
            <person name="Leng Y."/>
            <person name="Wu D."/>
            <person name="Bushley K.E."/>
            <person name="Ohm R.A."/>
            <person name="Otillar R."/>
            <person name="Martin J."/>
            <person name="Schackwitz W."/>
            <person name="Grimwood J."/>
            <person name="MohdZainudin N."/>
            <person name="Xue C."/>
            <person name="Wang R."/>
            <person name="Manning V.A."/>
            <person name="Dhillon B."/>
            <person name="Tu Z.J."/>
            <person name="Steffenson B.J."/>
            <person name="Salamov A."/>
            <person name="Sun H."/>
            <person name="Lowry S."/>
            <person name="LaButti K."/>
            <person name="Han J."/>
            <person name="Copeland A."/>
            <person name="Lindquist E."/>
            <person name="Barry K."/>
            <person name="Schmutz J."/>
            <person name="Baker S.E."/>
            <person name="Ciuffetti L.M."/>
            <person name="Grigoriev I.V."/>
            <person name="Zhong S."/>
            <person name="Turgeon B.G."/>
        </authorList>
    </citation>
    <scope>NUCLEOTIDE SEQUENCE [LARGE SCALE GENOMIC DNA]</scope>
    <source>
        <strain evidence="6 7">26-R-13</strain>
    </source>
</reference>
<evidence type="ECO:0000313" key="6">
    <source>
        <dbReference type="EMBL" id="EUC33512.1"/>
    </source>
</evidence>
<feature type="region of interest" description="Disordered" evidence="4">
    <location>
        <begin position="1"/>
        <end position="32"/>
    </location>
</feature>
<gene>
    <name evidence="6" type="ORF">COCCADRAFT_4908</name>
</gene>
<feature type="compositionally biased region" description="Basic and acidic residues" evidence="4">
    <location>
        <begin position="1"/>
        <end position="11"/>
    </location>
</feature>
<dbReference type="AlphaFoldDB" id="W6Y177"/>
<name>W6Y177_COCC2</name>
<dbReference type="GeneID" id="19149944"/>
<organism evidence="6 7">
    <name type="scientific">Cochliobolus carbonum (strain 26-R-13)</name>
    <name type="common">Maize leaf spot fungus</name>
    <name type="synonym">Bipolaris zeicola</name>
    <dbReference type="NCBI Taxonomy" id="930089"/>
    <lineage>
        <taxon>Eukaryota</taxon>
        <taxon>Fungi</taxon>
        <taxon>Dikarya</taxon>
        <taxon>Ascomycota</taxon>
        <taxon>Pezizomycotina</taxon>
        <taxon>Dothideomycetes</taxon>
        <taxon>Pleosporomycetidae</taxon>
        <taxon>Pleosporales</taxon>
        <taxon>Pleosporineae</taxon>
        <taxon>Pleosporaceae</taxon>
        <taxon>Bipolaris</taxon>
    </lineage>
</organism>
<dbReference type="HOGENOM" id="CLU_1635248_0_0_1"/>
<dbReference type="InterPro" id="IPR027417">
    <property type="entry name" value="P-loop_NTPase"/>
</dbReference>
<dbReference type="EMBL" id="KI964608">
    <property type="protein sequence ID" value="EUC33512.1"/>
    <property type="molecule type" value="Genomic_DNA"/>
</dbReference>
<evidence type="ECO:0000256" key="4">
    <source>
        <dbReference type="SAM" id="MobiDB-lite"/>
    </source>
</evidence>
<keyword evidence="2" id="KW-0378">Hydrolase</keyword>
<dbReference type="GO" id="GO:0016787">
    <property type="term" value="F:hydrolase activity"/>
    <property type="evidence" value="ECO:0007669"/>
    <property type="project" value="UniProtKB-KW"/>
</dbReference>
<evidence type="ECO:0000256" key="1">
    <source>
        <dbReference type="ARBA" id="ARBA00022741"/>
    </source>
</evidence>
<dbReference type="InterPro" id="IPR038718">
    <property type="entry name" value="SNF2-like_sf"/>
</dbReference>
<accession>W6Y177</accession>
<dbReference type="GO" id="GO:0006281">
    <property type="term" value="P:DNA repair"/>
    <property type="evidence" value="ECO:0007669"/>
    <property type="project" value="TreeGrafter"/>
</dbReference>
<dbReference type="Proteomes" id="UP000053841">
    <property type="component" value="Unassembled WGS sequence"/>
</dbReference>
<sequence length="192" mass="21141">MSKASHEKPDDMMTEAEDTPTPADVTHKPTQSNLESSLNHQVHVEHIVGSLPHKNILHEIRTDTSRIKSTLMRPAPDDSARLHRTARKRQALCGAYTLARKAQKGFQHVLTNSETPEHREARGGILTDNMGLGKSLIILSAITSSLPDAENFTSTPTAHAKESTTFLKPSRATLIIVPSTTLIDNWIDEIPT</sequence>
<dbReference type="InterPro" id="IPR000330">
    <property type="entry name" value="SNF2_N"/>
</dbReference>
<dbReference type="GO" id="GO:0005634">
    <property type="term" value="C:nucleus"/>
    <property type="evidence" value="ECO:0007669"/>
    <property type="project" value="TreeGrafter"/>
</dbReference>
<dbReference type="PANTHER" id="PTHR45626">
    <property type="entry name" value="TRANSCRIPTION TERMINATION FACTOR 2-RELATED"/>
    <property type="match status" value="1"/>
</dbReference>
<dbReference type="STRING" id="930089.W6Y177"/>
<evidence type="ECO:0000256" key="3">
    <source>
        <dbReference type="ARBA" id="ARBA00022840"/>
    </source>
</evidence>
<feature type="domain" description="SNF2 N-terminal" evidence="5">
    <location>
        <begin position="119"/>
        <end position="190"/>
    </location>
</feature>
<keyword evidence="3" id="KW-0067">ATP-binding</keyword>
<proteinExistence type="predicted"/>
<evidence type="ECO:0000256" key="2">
    <source>
        <dbReference type="ARBA" id="ARBA00022801"/>
    </source>
</evidence>
<evidence type="ECO:0000313" key="7">
    <source>
        <dbReference type="Proteomes" id="UP000053841"/>
    </source>
</evidence>
<dbReference type="KEGG" id="bze:COCCADRAFT_4908"/>
<dbReference type="GO" id="GO:0005524">
    <property type="term" value="F:ATP binding"/>
    <property type="evidence" value="ECO:0007669"/>
    <property type="project" value="UniProtKB-KW"/>
</dbReference>
<keyword evidence="7" id="KW-1185">Reference proteome</keyword>
<protein>
    <recommendedName>
        <fullName evidence="5">SNF2 N-terminal domain-containing protein</fullName>
    </recommendedName>
</protein>
<evidence type="ECO:0000259" key="5">
    <source>
        <dbReference type="Pfam" id="PF00176"/>
    </source>
</evidence>
<dbReference type="InterPro" id="IPR050628">
    <property type="entry name" value="SNF2_RAD54_helicase_TF"/>
</dbReference>